<dbReference type="CDD" id="cd18563">
    <property type="entry name" value="ABC_6TM_exporter_like"/>
    <property type="match status" value="1"/>
</dbReference>
<dbReference type="PANTHER" id="PTHR43394">
    <property type="entry name" value="ATP-DEPENDENT PERMEASE MDL1, MITOCHONDRIAL"/>
    <property type="match status" value="1"/>
</dbReference>
<evidence type="ECO:0000256" key="2">
    <source>
        <dbReference type="ARBA" id="ARBA00022448"/>
    </source>
</evidence>
<feature type="domain" description="ABC transmembrane type-1" evidence="10">
    <location>
        <begin position="220"/>
        <end position="513"/>
    </location>
</feature>
<feature type="transmembrane region" description="Helical" evidence="8">
    <location>
        <begin position="450"/>
        <end position="470"/>
    </location>
</feature>
<keyword evidence="7 8" id="KW-0472">Membrane</keyword>
<dbReference type="Pfam" id="PF00005">
    <property type="entry name" value="ABC_tran"/>
    <property type="match status" value="1"/>
</dbReference>
<dbReference type="AlphaFoldDB" id="A0AAE3K0A5"/>
<evidence type="ECO:0000256" key="1">
    <source>
        <dbReference type="ARBA" id="ARBA00004651"/>
    </source>
</evidence>
<dbReference type="GO" id="GO:0005886">
    <property type="term" value="C:plasma membrane"/>
    <property type="evidence" value="ECO:0007669"/>
    <property type="project" value="UniProtKB-SubCell"/>
</dbReference>
<dbReference type="GO" id="GO:0015421">
    <property type="term" value="F:ABC-type oligopeptide transporter activity"/>
    <property type="evidence" value="ECO:0007669"/>
    <property type="project" value="TreeGrafter"/>
</dbReference>
<feature type="transmembrane region" description="Helical" evidence="8">
    <location>
        <begin position="217"/>
        <end position="239"/>
    </location>
</feature>
<dbReference type="FunFam" id="3.40.50.300:FF:000287">
    <property type="entry name" value="Multidrug ABC transporter ATP-binding protein"/>
    <property type="match status" value="1"/>
</dbReference>
<dbReference type="InterPro" id="IPR003593">
    <property type="entry name" value="AAA+_ATPase"/>
</dbReference>
<feature type="transmembrane region" description="Helical" evidence="8">
    <location>
        <begin position="490"/>
        <end position="511"/>
    </location>
</feature>
<feature type="domain" description="ABC transporter" evidence="9">
    <location>
        <begin position="547"/>
        <end position="781"/>
    </location>
</feature>
<evidence type="ECO:0000256" key="5">
    <source>
        <dbReference type="ARBA" id="ARBA00022840"/>
    </source>
</evidence>
<name>A0AAE3K0A5_9BACT</name>
<evidence type="ECO:0000256" key="3">
    <source>
        <dbReference type="ARBA" id="ARBA00022692"/>
    </source>
</evidence>
<dbReference type="Gene3D" id="1.20.1560.10">
    <property type="entry name" value="ABC transporter type 1, transmembrane domain"/>
    <property type="match status" value="1"/>
</dbReference>
<evidence type="ECO:0000259" key="10">
    <source>
        <dbReference type="PROSITE" id="PS50929"/>
    </source>
</evidence>
<dbReference type="InterPro" id="IPR027417">
    <property type="entry name" value="P-loop_NTPase"/>
</dbReference>
<sequence length="793" mass="88920">MLPLETPTPEILSAMKEKGISEDSVYALVSLDLHVDGNYGESWLIADRESMTLHCFSSHGHVSEDEKYPRDKKTPPAVFDYHTAYDMRECCGWYVDNFVSSNRFLARKGAPFVPDPELDEKENRERETAYGSSLETFVIAFCTNAKKKRLFAFIDIIERLQQGEILNDDDPLFDQFNLKCPKCGRVYKDQERKICEYCSNNSAVFRRLVGYCADYKGLMITVIVCMLLTSGISLITPILNGKVLFDQVITPPNADGTLGQLHGRGWVFGVVGIIFGTALLSLLINIIQNRANHRLSARVTQRMKMDVFTALQTMSLSYFSKNPTGRLVHHVNNDAAKVRQFFIDGVPNLVINSLNFIGLTVLLFGMNAKLTLIVFIPVPIIVLIFRFALPRLWNSFTKQWKRNADLNSMLNDSLSGVRVVKAFAKETDETHRFRFFTQRCMDTSLVCNKIHLSIFPVISLLIAMSSKAIWGFGGIEVMGNRMTYGEFTTYFGYLGMIFGPLNFFTNFTNLMTDVINSAQRMFGIMDTVPEICDSPDAVTIDPLRGEVEFRRVCFHYAPNRPILKDVSFKIEAGQHVGLVGHTGSGKSTIANLITRLYDVISGSVLIDGVNVKELSSESLRKGIAIVSQEIFLFRGTIADNIRYAKPDATIGEVMEAAKAANAHDFIMSLPDGYETVVGIGSRSLSGGEKQRISIARALLLDPPILILDEATAAMDTETERQIQYALERLGKGRTTISIAHRLSTLRDCDFLMVVDNGCVTEMGTHSELIEKHGTYYRLYRLQAESMKRVLQGM</sequence>
<dbReference type="PROSITE" id="PS50929">
    <property type="entry name" value="ABC_TM1F"/>
    <property type="match status" value="1"/>
</dbReference>
<dbReference type="InterPro" id="IPR011527">
    <property type="entry name" value="ABC1_TM_dom"/>
</dbReference>
<keyword evidence="5 11" id="KW-0067">ATP-binding</keyword>
<proteinExistence type="predicted"/>
<evidence type="ECO:0000313" key="11">
    <source>
        <dbReference type="EMBL" id="MCI5755760.1"/>
    </source>
</evidence>
<dbReference type="SUPFAM" id="SSF52540">
    <property type="entry name" value="P-loop containing nucleoside triphosphate hydrolases"/>
    <property type="match status" value="1"/>
</dbReference>
<keyword evidence="6 8" id="KW-1133">Transmembrane helix</keyword>
<dbReference type="PANTHER" id="PTHR43394:SF1">
    <property type="entry name" value="ATP-BINDING CASSETTE SUB-FAMILY B MEMBER 10, MITOCHONDRIAL"/>
    <property type="match status" value="1"/>
</dbReference>
<reference evidence="11 12" key="1">
    <citation type="submission" date="2022-03" db="EMBL/GenBank/DDBJ databases">
        <title>Metagenome-assembled genomes from swine fecal metagenomes.</title>
        <authorList>
            <person name="Holman D.B."/>
            <person name="Kommadath A."/>
        </authorList>
    </citation>
    <scope>NUCLEOTIDE SEQUENCE [LARGE SCALE GENOMIC DNA]</scope>
    <source>
        <strain evidence="11">SUG147</strain>
    </source>
</reference>
<feature type="transmembrane region" description="Helical" evidence="8">
    <location>
        <begin position="346"/>
        <end position="364"/>
    </location>
</feature>
<accession>A0AAE3K0A5</accession>
<dbReference type="PROSITE" id="PS00211">
    <property type="entry name" value="ABC_TRANSPORTER_1"/>
    <property type="match status" value="1"/>
</dbReference>
<comment type="caution">
    <text evidence="11">The sequence shown here is derived from an EMBL/GenBank/DDBJ whole genome shotgun (WGS) entry which is preliminary data.</text>
</comment>
<evidence type="ECO:0000256" key="6">
    <source>
        <dbReference type="ARBA" id="ARBA00022989"/>
    </source>
</evidence>
<dbReference type="GO" id="GO:0016887">
    <property type="term" value="F:ATP hydrolysis activity"/>
    <property type="evidence" value="ECO:0007669"/>
    <property type="project" value="InterPro"/>
</dbReference>
<feature type="transmembrane region" description="Helical" evidence="8">
    <location>
        <begin position="370"/>
        <end position="389"/>
    </location>
</feature>
<evidence type="ECO:0000313" key="12">
    <source>
        <dbReference type="Proteomes" id="UP001139365"/>
    </source>
</evidence>
<keyword evidence="2" id="KW-0813">Transport</keyword>
<evidence type="ECO:0000259" key="9">
    <source>
        <dbReference type="PROSITE" id="PS50893"/>
    </source>
</evidence>
<dbReference type="Proteomes" id="UP001139365">
    <property type="component" value="Unassembled WGS sequence"/>
</dbReference>
<dbReference type="GO" id="GO:0005524">
    <property type="term" value="F:ATP binding"/>
    <property type="evidence" value="ECO:0007669"/>
    <property type="project" value="UniProtKB-KW"/>
</dbReference>
<dbReference type="Gene3D" id="3.40.50.300">
    <property type="entry name" value="P-loop containing nucleotide triphosphate hydrolases"/>
    <property type="match status" value="1"/>
</dbReference>
<dbReference type="InterPro" id="IPR003439">
    <property type="entry name" value="ABC_transporter-like_ATP-bd"/>
</dbReference>
<dbReference type="InterPro" id="IPR017871">
    <property type="entry name" value="ABC_transporter-like_CS"/>
</dbReference>
<evidence type="ECO:0000256" key="8">
    <source>
        <dbReference type="SAM" id="Phobius"/>
    </source>
</evidence>
<comment type="subcellular location">
    <subcellularLocation>
        <location evidence="1">Cell membrane</location>
        <topology evidence="1">Multi-pass membrane protein</topology>
    </subcellularLocation>
</comment>
<gene>
    <name evidence="11" type="ORF">MR241_05645</name>
</gene>
<dbReference type="InterPro" id="IPR036640">
    <property type="entry name" value="ABC1_TM_sf"/>
</dbReference>
<dbReference type="EMBL" id="JALEMU010000090">
    <property type="protein sequence ID" value="MCI5755760.1"/>
    <property type="molecule type" value="Genomic_DNA"/>
</dbReference>
<dbReference type="Pfam" id="PF00664">
    <property type="entry name" value="ABC_membrane"/>
    <property type="match status" value="1"/>
</dbReference>
<dbReference type="SMART" id="SM00382">
    <property type="entry name" value="AAA"/>
    <property type="match status" value="1"/>
</dbReference>
<dbReference type="SUPFAM" id="SSF90123">
    <property type="entry name" value="ABC transporter transmembrane region"/>
    <property type="match status" value="1"/>
</dbReference>
<dbReference type="PROSITE" id="PS50893">
    <property type="entry name" value="ABC_TRANSPORTER_2"/>
    <property type="match status" value="1"/>
</dbReference>
<organism evidence="11 12">
    <name type="scientific">Candidatus Colimorpha enterica</name>
    <dbReference type="NCBI Taxonomy" id="3083063"/>
    <lineage>
        <taxon>Bacteria</taxon>
        <taxon>Pseudomonadati</taxon>
        <taxon>Bacteroidota</taxon>
        <taxon>Bacteroidia</taxon>
        <taxon>Bacteroidales</taxon>
        <taxon>Candidatus Colimorpha</taxon>
    </lineage>
</organism>
<feature type="transmembrane region" description="Helical" evidence="8">
    <location>
        <begin position="266"/>
        <end position="287"/>
    </location>
</feature>
<keyword evidence="4" id="KW-0547">Nucleotide-binding</keyword>
<dbReference type="InterPro" id="IPR039421">
    <property type="entry name" value="Type_1_exporter"/>
</dbReference>
<evidence type="ECO:0000256" key="7">
    <source>
        <dbReference type="ARBA" id="ARBA00023136"/>
    </source>
</evidence>
<keyword evidence="3 8" id="KW-0812">Transmembrane</keyword>
<evidence type="ECO:0000256" key="4">
    <source>
        <dbReference type="ARBA" id="ARBA00022741"/>
    </source>
</evidence>
<protein>
    <submittedName>
        <fullName evidence="11">ABC transporter ATP-binding protein/permease</fullName>
    </submittedName>
</protein>